<feature type="non-terminal residue" evidence="2">
    <location>
        <position position="55"/>
    </location>
</feature>
<evidence type="ECO:0000313" key="2">
    <source>
        <dbReference type="EMBL" id="CAE7614445.1"/>
    </source>
</evidence>
<gene>
    <name evidence="2" type="primary">cysI</name>
    <name evidence="2" type="ORF">SPIL2461_LOCUS16159</name>
</gene>
<dbReference type="Proteomes" id="UP000649617">
    <property type="component" value="Unassembled WGS sequence"/>
</dbReference>
<evidence type="ECO:0000259" key="1">
    <source>
        <dbReference type="Pfam" id="PF00481"/>
    </source>
</evidence>
<dbReference type="InterPro" id="IPR036457">
    <property type="entry name" value="PPM-type-like_dom_sf"/>
</dbReference>
<comment type="caution">
    <text evidence="2">The sequence shown here is derived from an EMBL/GenBank/DDBJ whole genome shotgun (WGS) entry which is preliminary data.</text>
</comment>
<dbReference type="AlphaFoldDB" id="A0A812VC65"/>
<dbReference type="EMBL" id="CAJNIZ010041424">
    <property type="protein sequence ID" value="CAE7614445.1"/>
    <property type="molecule type" value="Genomic_DNA"/>
</dbReference>
<organism evidence="2 3">
    <name type="scientific">Symbiodinium pilosum</name>
    <name type="common">Dinoflagellate</name>
    <dbReference type="NCBI Taxonomy" id="2952"/>
    <lineage>
        <taxon>Eukaryota</taxon>
        <taxon>Sar</taxon>
        <taxon>Alveolata</taxon>
        <taxon>Dinophyceae</taxon>
        <taxon>Suessiales</taxon>
        <taxon>Symbiodiniaceae</taxon>
        <taxon>Symbiodinium</taxon>
    </lineage>
</organism>
<reference evidence="2" key="1">
    <citation type="submission" date="2021-02" db="EMBL/GenBank/DDBJ databases">
        <authorList>
            <person name="Dougan E. K."/>
            <person name="Rhodes N."/>
            <person name="Thang M."/>
            <person name="Chan C."/>
        </authorList>
    </citation>
    <scope>NUCLEOTIDE SEQUENCE</scope>
</reference>
<protein>
    <submittedName>
        <fullName evidence="2">CysI protein</fullName>
    </submittedName>
</protein>
<proteinExistence type="predicted"/>
<sequence length="55" mass="6277">AFFIIASDGVWEFLDSQFVVKAVAKKIQSDGPAKTLEKLQREAKKRWKAEEGDYC</sequence>
<feature type="non-terminal residue" evidence="2">
    <location>
        <position position="1"/>
    </location>
</feature>
<dbReference type="SUPFAM" id="SSF81606">
    <property type="entry name" value="PP2C-like"/>
    <property type="match status" value="1"/>
</dbReference>
<dbReference type="OrthoDB" id="10264738at2759"/>
<dbReference type="Gene3D" id="3.60.40.10">
    <property type="entry name" value="PPM-type phosphatase domain"/>
    <property type="match status" value="1"/>
</dbReference>
<dbReference type="Pfam" id="PF00481">
    <property type="entry name" value="PP2C"/>
    <property type="match status" value="1"/>
</dbReference>
<feature type="domain" description="PPM-type phosphatase" evidence="1">
    <location>
        <begin position="2"/>
        <end position="46"/>
    </location>
</feature>
<dbReference type="InterPro" id="IPR001932">
    <property type="entry name" value="PPM-type_phosphatase-like_dom"/>
</dbReference>
<name>A0A812VC65_SYMPI</name>
<keyword evidence="3" id="KW-1185">Reference proteome</keyword>
<accession>A0A812VC65</accession>
<evidence type="ECO:0000313" key="3">
    <source>
        <dbReference type="Proteomes" id="UP000649617"/>
    </source>
</evidence>